<protein>
    <submittedName>
        <fullName evidence="1">Uncharacterized protein</fullName>
    </submittedName>
</protein>
<dbReference type="EMBL" id="CM018039">
    <property type="protein sequence ID" value="KAA8537010.1"/>
    <property type="molecule type" value="Genomic_DNA"/>
</dbReference>
<organism evidence="1 2">
    <name type="scientific">Nyssa sinensis</name>
    <dbReference type="NCBI Taxonomy" id="561372"/>
    <lineage>
        <taxon>Eukaryota</taxon>
        <taxon>Viridiplantae</taxon>
        <taxon>Streptophyta</taxon>
        <taxon>Embryophyta</taxon>
        <taxon>Tracheophyta</taxon>
        <taxon>Spermatophyta</taxon>
        <taxon>Magnoliopsida</taxon>
        <taxon>eudicotyledons</taxon>
        <taxon>Gunneridae</taxon>
        <taxon>Pentapetalae</taxon>
        <taxon>asterids</taxon>
        <taxon>Cornales</taxon>
        <taxon>Nyssaceae</taxon>
        <taxon>Nyssa</taxon>
    </lineage>
</organism>
<gene>
    <name evidence="1" type="ORF">F0562_029488</name>
</gene>
<reference evidence="1 2" key="1">
    <citation type="submission" date="2019-09" db="EMBL/GenBank/DDBJ databases">
        <title>A chromosome-level genome assembly of the Chinese tupelo Nyssa sinensis.</title>
        <authorList>
            <person name="Yang X."/>
            <person name="Kang M."/>
            <person name="Yang Y."/>
            <person name="Xiong H."/>
            <person name="Wang M."/>
            <person name="Zhang Z."/>
            <person name="Wang Z."/>
            <person name="Wu H."/>
            <person name="Ma T."/>
            <person name="Liu J."/>
            <person name="Xi Z."/>
        </authorList>
    </citation>
    <scope>NUCLEOTIDE SEQUENCE [LARGE SCALE GENOMIC DNA]</scope>
    <source>
        <strain evidence="1">J267</strain>
        <tissue evidence="1">Leaf</tissue>
    </source>
</reference>
<evidence type="ECO:0000313" key="2">
    <source>
        <dbReference type="Proteomes" id="UP000325577"/>
    </source>
</evidence>
<dbReference type="Proteomes" id="UP000325577">
    <property type="component" value="Linkage Group LG16"/>
</dbReference>
<sequence length="187" mass="19983">MILGVVSGAGSMSVRPGQPRNPAIRPYMPILNGFPTMPPPPQGMIPPPAAETPCLLNLASDTSVTGHHTFYNELRITPKEHLVLLTEALLNPKADLSLNAGGRKNQALFCCRETSASINLRPPSVDCHKSLDEDGFSRKPIIAKKVNTATTNAKLYSIANLQMATGNLSMENLIVEGSIVLCLLGSI</sequence>
<dbReference type="Gene3D" id="3.30.420.40">
    <property type="match status" value="1"/>
</dbReference>
<evidence type="ECO:0000313" key="1">
    <source>
        <dbReference type="EMBL" id="KAA8537010.1"/>
    </source>
</evidence>
<keyword evidence="2" id="KW-1185">Reference proteome</keyword>
<dbReference type="OrthoDB" id="1935743at2759"/>
<accession>A0A5J5B372</accession>
<proteinExistence type="predicted"/>
<name>A0A5J5B372_9ASTE</name>
<dbReference type="AlphaFoldDB" id="A0A5J5B372"/>